<gene>
    <name evidence="1" type="ORF">IQ229_00105</name>
</gene>
<sequence length="53" mass="6245">MVILIVNAKKLLFEVMEKRSHFLKKVRSLVKLEIGTPTKYPKNFFPNLQTQLN</sequence>
<comment type="caution">
    <text evidence="1">The sequence shown here is derived from an EMBL/GenBank/DDBJ whole genome shotgun (WGS) entry which is preliminary data.</text>
</comment>
<evidence type="ECO:0000313" key="1">
    <source>
        <dbReference type="EMBL" id="MBE9103416.1"/>
    </source>
</evidence>
<proteinExistence type="predicted"/>
<evidence type="ECO:0000313" key="2">
    <source>
        <dbReference type="Proteomes" id="UP000647836"/>
    </source>
</evidence>
<dbReference type="RefSeq" id="WP_194040204.1">
    <property type="nucleotide sequence ID" value="NZ_JADEXF010000002.1"/>
</dbReference>
<dbReference type="EMBL" id="JADEXF010000002">
    <property type="protein sequence ID" value="MBE9103416.1"/>
    <property type="molecule type" value="Genomic_DNA"/>
</dbReference>
<accession>A0ABR9TSP4</accession>
<reference evidence="1 2" key="1">
    <citation type="submission" date="2020-10" db="EMBL/GenBank/DDBJ databases">
        <authorList>
            <person name="Castelo-Branco R."/>
            <person name="Eusebio N."/>
            <person name="Adriana R."/>
            <person name="Vieira A."/>
            <person name="Brugerolle De Fraissinette N."/>
            <person name="Rezende De Castro R."/>
            <person name="Schneider M.P."/>
            <person name="Vasconcelos V."/>
            <person name="Leao P.N."/>
        </authorList>
    </citation>
    <scope>NUCLEOTIDE SEQUENCE [LARGE SCALE GENOMIC DNA]</scope>
    <source>
        <strain evidence="1 2">LEGE 07299</strain>
    </source>
</reference>
<dbReference type="Proteomes" id="UP000647836">
    <property type="component" value="Unassembled WGS sequence"/>
</dbReference>
<name>A0ABR9TSP4_9NOSO</name>
<organism evidence="1 2">
    <name type="scientific">Nostoc cf. edaphicum LEGE 07299</name>
    <dbReference type="NCBI Taxonomy" id="2777974"/>
    <lineage>
        <taxon>Bacteria</taxon>
        <taxon>Bacillati</taxon>
        <taxon>Cyanobacteriota</taxon>
        <taxon>Cyanophyceae</taxon>
        <taxon>Nostocales</taxon>
        <taxon>Nostocaceae</taxon>
        <taxon>Nostoc</taxon>
    </lineage>
</organism>
<protein>
    <submittedName>
        <fullName evidence="1">Uncharacterized protein</fullName>
    </submittedName>
</protein>
<keyword evidence="2" id="KW-1185">Reference proteome</keyword>